<keyword evidence="4" id="KW-1185">Reference proteome</keyword>
<dbReference type="SMART" id="SM00225">
    <property type="entry name" value="BTB"/>
    <property type="match status" value="1"/>
</dbReference>
<organism evidence="3">
    <name type="scientific">Oppiella nova</name>
    <dbReference type="NCBI Taxonomy" id="334625"/>
    <lineage>
        <taxon>Eukaryota</taxon>
        <taxon>Metazoa</taxon>
        <taxon>Ecdysozoa</taxon>
        <taxon>Arthropoda</taxon>
        <taxon>Chelicerata</taxon>
        <taxon>Arachnida</taxon>
        <taxon>Acari</taxon>
        <taxon>Acariformes</taxon>
        <taxon>Sarcoptiformes</taxon>
        <taxon>Oribatida</taxon>
        <taxon>Brachypylina</taxon>
        <taxon>Oppioidea</taxon>
        <taxon>Oppiidae</taxon>
        <taxon>Oppiella</taxon>
    </lineage>
</organism>
<dbReference type="GO" id="GO:0050804">
    <property type="term" value="P:modulation of chemical synaptic transmission"/>
    <property type="evidence" value="ECO:0007669"/>
    <property type="project" value="TreeGrafter"/>
</dbReference>
<dbReference type="InterPro" id="IPR008979">
    <property type="entry name" value="Galactose-bd-like_sf"/>
</dbReference>
<name>A0A7R9M9K7_9ACAR</name>
<dbReference type="InterPro" id="IPR011333">
    <property type="entry name" value="SKP1/BTB/POZ_sf"/>
</dbReference>
<dbReference type="AlphaFoldDB" id="A0A7R9M9K7"/>
<dbReference type="InterPro" id="IPR000210">
    <property type="entry name" value="BTB/POZ_dom"/>
</dbReference>
<dbReference type="Pfam" id="PF00651">
    <property type="entry name" value="BTB"/>
    <property type="match status" value="1"/>
</dbReference>
<feature type="compositionally biased region" description="Polar residues" evidence="1">
    <location>
        <begin position="14"/>
        <end position="24"/>
    </location>
</feature>
<reference evidence="3" key="1">
    <citation type="submission" date="2020-11" db="EMBL/GenBank/DDBJ databases">
        <authorList>
            <person name="Tran Van P."/>
        </authorList>
    </citation>
    <scope>NUCLEOTIDE SEQUENCE</scope>
</reference>
<dbReference type="InterPro" id="IPR011705">
    <property type="entry name" value="BACK"/>
</dbReference>
<dbReference type="SMART" id="SM00875">
    <property type="entry name" value="BACK"/>
    <property type="match status" value="1"/>
</dbReference>
<dbReference type="EMBL" id="CAJPVJ010008583">
    <property type="protein sequence ID" value="CAG2172020.1"/>
    <property type="molecule type" value="Genomic_DNA"/>
</dbReference>
<dbReference type="InterPro" id="IPR052407">
    <property type="entry name" value="BTB_POZ_domain_cont_9"/>
</dbReference>
<dbReference type="Pfam" id="PF07707">
    <property type="entry name" value="BACK"/>
    <property type="match status" value="1"/>
</dbReference>
<evidence type="ECO:0000259" key="2">
    <source>
        <dbReference type="PROSITE" id="PS50097"/>
    </source>
</evidence>
<sequence>MMSLKHKRARIDTTDTVGHNNGSNGSLSVVDHKDKLLLHIHELYLRKDYSDVKFEFGPDVIYGHKLVLSINSKWRHLIHDESTVDMEDTPLTAFKELLRYLYTGRLDLESYEPEMLAEIRQLAERFDMRDLSRPIQDMEDIKVNADNCVQLYADAAIDSQTGQSCLAYIAHNLQELLYLDEFFDLDVDHMFAIFSRHDLNVNEQTVFEAVKKYITGDGKGDKRRLLSAVRFSLLPFEYIWTTVRKFCDESWLITVEELSAISAAKAKLTEHKPDIRERAHCLPDAVDVVALRAKQPLSTRVLKGKVGDTGDEANAVELDLGLLYLINGLGLMLSSASKVRYAFKLETSVDRKDWQLLYDFTKYHTSNKLDLNFDPQVVRYIRLSNAISYPDWAEKRKESKPVRKIQNIVAVYEEPQGIVRLRDHLLASKYLYKDLACDFTYKSWHKKDNKYFYVCALNDPIVCILSQPVWMEAISLYLPEDEVDREYNFTVEVTSEPLVEFKANGGRGDKTASKGWLMVGDFRDESRRGDVEVTFEATIVNAFRVTGTRIVNPKGKEKDFAVEIPLEGPDGAVLVGYNEATGVGLIGNAGPEVGVRCRPVVVEVFDANRTQLGVRQVGKHLTGQPVGIGRELTQQLVAVVDHHLTGDGVYDIYDQNQH</sequence>
<dbReference type="Proteomes" id="UP000728032">
    <property type="component" value="Unassembled WGS sequence"/>
</dbReference>
<dbReference type="Gene3D" id="2.60.120.260">
    <property type="entry name" value="Galactose-binding domain-like"/>
    <property type="match status" value="1"/>
</dbReference>
<dbReference type="OrthoDB" id="6431021at2759"/>
<proteinExistence type="predicted"/>
<dbReference type="PANTHER" id="PTHR46306:SF1">
    <property type="entry name" value="BTB_POZ DOMAIN-CONTAINING PROTEIN 9"/>
    <property type="match status" value="1"/>
</dbReference>
<evidence type="ECO:0000313" key="4">
    <source>
        <dbReference type="Proteomes" id="UP000728032"/>
    </source>
</evidence>
<dbReference type="EMBL" id="OC923408">
    <property type="protein sequence ID" value="CAD7654833.1"/>
    <property type="molecule type" value="Genomic_DNA"/>
</dbReference>
<evidence type="ECO:0000313" key="3">
    <source>
        <dbReference type="EMBL" id="CAD7654833.1"/>
    </source>
</evidence>
<dbReference type="PANTHER" id="PTHR46306">
    <property type="entry name" value="BTB/POZ DOMAIN-CONTAINING PROTEIN 9"/>
    <property type="match status" value="1"/>
</dbReference>
<dbReference type="GO" id="GO:0008344">
    <property type="term" value="P:adult locomotory behavior"/>
    <property type="evidence" value="ECO:0007669"/>
    <property type="project" value="TreeGrafter"/>
</dbReference>
<feature type="region of interest" description="Disordered" evidence="1">
    <location>
        <begin position="1"/>
        <end position="24"/>
    </location>
</feature>
<dbReference type="GO" id="GO:0048512">
    <property type="term" value="P:circadian behavior"/>
    <property type="evidence" value="ECO:0007669"/>
    <property type="project" value="TreeGrafter"/>
</dbReference>
<dbReference type="SUPFAM" id="SSF54695">
    <property type="entry name" value="POZ domain"/>
    <property type="match status" value="1"/>
</dbReference>
<dbReference type="Gene3D" id="3.30.710.10">
    <property type="entry name" value="Potassium Channel Kv1.1, Chain A"/>
    <property type="match status" value="1"/>
</dbReference>
<gene>
    <name evidence="3" type="ORF">ONB1V03_LOCUS11478</name>
</gene>
<dbReference type="PROSITE" id="PS50097">
    <property type="entry name" value="BTB"/>
    <property type="match status" value="1"/>
</dbReference>
<dbReference type="SUPFAM" id="SSF49785">
    <property type="entry name" value="Galactose-binding domain-like"/>
    <property type="match status" value="1"/>
</dbReference>
<protein>
    <recommendedName>
        <fullName evidence="2">BTB domain-containing protein</fullName>
    </recommendedName>
</protein>
<dbReference type="GO" id="GO:0005737">
    <property type="term" value="C:cytoplasm"/>
    <property type="evidence" value="ECO:0007669"/>
    <property type="project" value="TreeGrafter"/>
</dbReference>
<feature type="domain" description="BTB" evidence="2">
    <location>
        <begin position="50"/>
        <end position="110"/>
    </location>
</feature>
<evidence type="ECO:0000256" key="1">
    <source>
        <dbReference type="SAM" id="MobiDB-lite"/>
    </source>
</evidence>
<accession>A0A7R9M9K7</accession>
<dbReference type="Gene3D" id="1.25.40.420">
    <property type="match status" value="1"/>
</dbReference>